<dbReference type="OrthoDB" id="9125900at2"/>
<evidence type="ECO:0000313" key="1">
    <source>
        <dbReference type="EMBL" id="SAK49027.1"/>
    </source>
</evidence>
<name>A0A157ZVV4_9BURK</name>
<proteinExistence type="predicted"/>
<accession>A0A157ZVV4</accession>
<evidence type="ECO:0008006" key="3">
    <source>
        <dbReference type="Google" id="ProtNLM"/>
    </source>
</evidence>
<dbReference type="RefSeq" id="WP_061133363.1">
    <property type="nucleotide sequence ID" value="NZ_FCNX02000002.1"/>
</dbReference>
<dbReference type="STRING" id="1777138.AWB77_01092"/>
<comment type="caution">
    <text evidence="1">The sequence shown here is derived from an EMBL/GenBank/DDBJ whole genome shotgun (WGS) entry which is preliminary data.</text>
</comment>
<reference evidence="1" key="1">
    <citation type="submission" date="2016-01" db="EMBL/GenBank/DDBJ databases">
        <authorList>
            <person name="Peeters C."/>
        </authorList>
    </citation>
    <scope>NUCLEOTIDE SEQUENCE</scope>
    <source>
        <strain evidence="1">LMG 29320</strain>
    </source>
</reference>
<evidence type="ECO:0000313" key="2">
    <source>
        <dbReference type="Proteomes" id="UP000054903"/>
    </source>
</evidence>
<protein>
    <recommendedName>
        <fullName evidence="3">Amidohydrolase-related domain-containing protein</fullName>
    </recommendedName>
</protein>
<dbReference type="EMBL" id="FCNX02000002">
    <property type="protein sequence ID" value="SAK49027.1"/>
    <property type="molecule type" value="Genomic_DNA"/>
</dbReference>
<dbReference type="Proteomes" id="UP000054903">
    <property type="component" value="Unassembled WGS sequence"/>
</dbReference>
<dbReference type="Gene3D" id="3.20.20.140">
    <property type="entry name" value="Metal-dependent hydrolases"/>
    <property type="match status" value="1"/>
</dbReference>
<sequence>MQLVIENLYDSAGLLGARRVFRVPRTLPATVRALDASRWQVHPALYDADTLLTLRDARLDENDREIALAGGVARLNASIGWQRMADREDAAALLRMARDSVMPRVRLLLSVMPDHDTSGFAAWFAEFAPHAPTEDGTLVRACKLYGREPHFQRNLDAVWDADWLPVVFTADPRAVLAQAAQRQCAVVFRHAASAADVDAMHAGPALDVSRWVASSPQYLLPVEASRRASLIVRPPLSDDTTRDALLARFNEIDLIATDHVARGSTTGPGLQSQHHFLPALLTLADSLDVPAHAVLGRASSRPAMLFGQDPTDWAAALVSTDPPREGSVSGIDAARDPFNAASFKPRVMAIVHGDTLWPTRHLIDSIPLE</sequence>
<organism evidence="1 2">
    <name type="scientific">Caballeronia fortuita</name>
    <dbReference type="NCBI Taxonomy" id="1777138"/>
    <lineage>
        <taxon>Bacteria</taxon>
        <taxon>Pseudomonadati</taxon>
        <taxon>Pseudomonadota</taxon>
        <taxon>Betaproteobacteria</taxon>
        <taxon>Burkholderiales</taxon>
        <taxon>Burkholderiaceae</taxon>
        <taxon>Caballeronia</taxon>
    </lineage>
</organism>
<dbReference type="SUPFAM" id="SSF51556">
    <property type="entry name" value="Metallo-dependent hydrolases"/>
    <property type="match status" value="1"/>
</dbReference>
<gene>
    <name evidence="1" type="ORF">AWB77_01092</name>
</gene>
<keyword evidence="2" id="KW-1185">Reference proteome</keyword>
<dbReference type="InterPro" id="IPR032466">
    <property type="entry name" value="Metal_Hydrolase"/>
</dbReference>
<dbReference type="AlphaFoldDB" id="A0A157ZVV4"/>